<dbReference type="InterPro" id="IPR011836">
    <property type="entry name" value="YhdP"/>
</dbReference>
<dbReference type="EMBL" id="CP140152">
    <property type="protein sequence ID" value="WQH03500.1"/>
    <property type="molecule type" value="Genomic_DNA"/>
</dbReference>
<dbReference type="InterPro" id="IPR025263">
    <property type="entry name" value="YhdP_central"/>
</dbReference>
<name>A0ABZ0XWK9_9BURK</name>
<dbReference type="PANTHER" id="PTHR38690:SF1">
    <property type="entry name" value="PROTEASE"/>
    <property type="match status" value="1"/>
</dbReference>
<keyword evidence="1" id="KW-0472">Membrane</keyword>
<proteinExistence type="predicted"/>
<evidence type="ECO:0000259" key="2">
    <source>
        <dbReference type="Pfam" id="PF13116"/>
    </source>
</evidence>
<evidence type="ECO:0000256" key="1">
    <source>
        <dbReference type="SAM" id="Phobius"/>
    </source>
</evidence>
<dbReference type="Pfam" id="PF13116">
    <property type="entry name" value="YhdP"/>
    <property type="match status" value="1"/>
</dbReference>
<dbReference type="Proteomes" id="UP001326110">
    <property type="component" value="Chromosome"/>
</dbReference>
<sequence>MQKTEEETATAEGPLAVRWHRLRAAYRVCNVATHHVLGFTVKLALLGYFAFAILFLVLRYAVLPNIEHYRDDIERLATRATGNPVTIARIDASWTGFRPRLTLGDVVLHDRQGRPALRLPEVAATMSWMTVVTAEPRFHALSLKQPDLDIRRAADGKLYVAGLYLDPGQPSDGRGLEWLLAQREIVIRDGRVRWTDAQRGAPTLALTGVTVRLRNEWLHHQLALKATPPAALAGPLDVRADFAHPAFGARVSNTSMWTGELYADMRDTDVAAWKTWLDFPFELHSGGGSLRTWLSFDQQRLTAFTADIGLRDVSAVLARDLPLLDLQQLTGRIAAREELPPLVSGGVRQTGAAQFGARGHSLEITNLTLTTSDGLVMAPTSLSEKFTAAAGPRPEKVEIRAPQLDLRTLAGIASRLPLTPQQRTLLADTAPSGLLRDFSAEWQGKFPALQSYRVKGDLVGLGLKPQPARLAQPKSGKNPATAAVPAIPGFDNLTGAIDATDRGGSFSLASEQLVLQLPGYFTDPAMPFDRLNLKASWSFEDKDQLLLKIDSMDFLQEGLSGTLRGSHTMPLSGKGAGQVDLTGTLDGFQVNRINRYLPLQTPHELYAWLTGALEGGTASDVSVRVRGDLAHFPFQGEHAPHGEFKVAGKLTEGKLNYAPGHYLRGGKELGKDGQPLPEWPQAEHIKGSFVFERGRMEIRGDTATTAGVALTNVKAVIPDLTIHDSMLEIDGNAAGPMQEFLKYVDHSPVLEWISHFTEDTEATGNATLALKLRLPLAHLLDAKVDGTLQLNNNDFVLMKDLPVVQAAQGKIEFNERGVNLNQLSGTFLDGPVSITGGTQRDNAIVIKLGGMLTADGFRKTYQAPVMQRLASHFSGTARYTGTVTVRDHQLVVAVDSNLSGLALDLPAPVAKPAADTMPLRFVLNSGLTPDAGGALHDDIRIALGSGIAAHYQRQKTVTASGKTPWQLVRGGIGINTPAPEPESGLTLNINLPVFNADAWLDFGKAVAGEGPNNSTAAAFTGDADSADFSQYVVPDAIAARTGELLIGARKLENVVVGVTRHKSIWQANIDSTQANGHLTWSEPSTGHGLGKVTARLSSLVIPASASNEVADLLDGKSSAAATIPALDIKIERFELFNKPLGELDLQASNVQLPDSRVWRISKLSLANADGELTGTGKWTTRGNAHTTDLNFNLDIIDAGKLLDRFGFVGTVRNGKGSLKGDIAWNGLPYAMDLPSLSGQIVMNVEKGQFIKQDPGAAKLLGVLSLQALPRLLKLDFHDVFSEGLAFDGLTANAAIERGIVRTENLKMHGMAATVLMDGSADIANELTNLHVVVIPEVNLGTAPLVYALAVNPVIGLGSFLAQLFLSAPVMKALTYHMQVTGPWKAPVVTKLDAAKTEPPAAKSAQ</sequence>
<evidence type="ECO:0000313" key="3">
    <source>
        <dbReference type="EMBL" id="WQH03500.1"/>
    </source>
</evidence>
<gene>
    <name evidence="3" type="ORF">SR858_20970</name>
</gene>
<dbReference type="PANTHER" id="PTHR38690">
    <property type="entry name" value="PROTEASE-RELATED"/>
    <property type="match status" value="1"/>
</dbReference>
<keyword evidence="4" id="KW-1185">Reference proteome</keyword>
<dbReference type="GeneID" id="43163354"/>
<feature type="transmembrane region" description="Helical" evidence="1">
    <location>
        <begin position="43"/>
        <end position="62"/>
    </location>
</feature>
<accession>A0ABZ0XWK9</accession>
<evidence type="ECO:0000313" key="4">
    <source>
        <dbReference type="Proteomes" id="UP001326110"/>
    </source>
</evidence>
<protein>
    <submittedName>
        <fullName evidence="3">YhdP family protein</fullName>
    </submittedName>
</protein>
<organism evidence="3 4">
    <name type="scientific">Duganella zoogloeoides</name>
    <dbReference type="NCBI Taxonomy" id="75659"/>
    <lineage>
        <taxon>Bacteria</taxon>
        <taxon>Pseudomonadati</taxon>
        <taxon>Pseudomonadota</taxon>
        <taxon>Betaproteobacteria</taxon>
        <taxon>Burkholderiales</taxon>
        <taxon>Oxalobacteraceae</taxon>
        <taxon>Telluria group</taxon>
        <taxon>Duganella</taxon>
    </lineage>
</organism>
<keyword evidence="1" id="KW-0812">Transmembrane</keyword>
<dbReference type="RefSeq" id="WP_026637243.1">
    <property type="nucleotide sequence ID" value="NZ_CP140152.1"/>
</dbReference>
<feature type="domain" description="YhdP central" evidence="2">
    <location>
        <begin position="38"/>
        <end position="1388"/>
    </location>
</feature>
<reference evidence="3 4" key="1">
    <citation type="submission" date="2023-11" db="EMBL/GenBank/DDBJ databases">
        <title>MicrobeMod: A computational toolkit for identifying prokaryotic methylation and restriction-modification with nanopore sequencing.</title>
        <authorList>
            <person name="Crits-Christoph A."/>
            <person name="Kang S.C."/>
            <person name="Lee H."/>
            <person name="Ostrov N."/>
        </authorList>
    </citation>
    <scope>NUCLEOTIDE SEQUENCE [LARGE SCALE GENOMIC DNA]</scope>
    <source>
        <strain evidence="3 4">ATCC 25935</strain>
    </source>
</reference>
<keyword evidence="1" id="KW-1133">Transmembrane helix</keyword>
<dbReference type="NCBIfam" id="TIGR02099">
    <property type="entry name" value="YhdP family protein"/>
    <property type="match status" value="1"/>
</dbReference>